<evidence type="ECO:0000256" key="1">
    <source>
        <dbReference type="SAM" id="MobiDB-lite"/>
    </source>
</evidence>
<dbReference type="OMA" id="AHEVWEN"/>
<name>A0A835D908_TETSI</name>
<evidence type="ECO:0000313" key="4">
    <source>
        <dbReference type="Proteomes" id="UP000655225"/>
    </source>
</evidence>
<feature type="domain" description="Retrotransposon gag" evidence="2">
    <location>
        <begin position="8"/>
        <end position="91"/>
    </location>
</feature>
<dbReference type="PANTHER" id="PTHR34222">
    <property type="entry name" value="GAG_PRE-INTEGRS DOMAIN-CONTAINING PROTEIN"/>
    <property type="match status" value="1"/>
</dbReference>
<evidence type="ECO:0000259" key="2">
    <source>
        <dbReference type="Pfam" id="PF03732"/>
    </source>
</evidence>
<dbReference type="InterPro" id="IPR005162">
    <property type="entry name" value="Retrotrans_gag_dom"/>
</dbReference>
<feature type="compositionally biased region" description="Polar residues" evidence="1">
    <location>
        <begin position="214"/>
        <end position="229"/>
    </location>
</feature>
<dbReference type="AlphaFoldDB" id="A0A835D908"/>
<keyword evidence="4" id="KW-1185">Reference proteome</keyword>
<dbReference type="Pfam" id="PF03732">
    <property type="entry name" value="Retrotrans_gag"/>
    <property type="match status" value="1"/>
</dbReference>
<dbReference type="PANTHER" id="PTHR34222:SF99">
    <property type="entry name" value="PROTEIN, PUTATIVE-RELATED"/>
    <property type="match status" value="1"/>
</dbReference>
<organism evidence="3 4">
    <name type="scientific">Tetracentron sinense</name>
    <name type="common">Spur-leaf</name>
    <dbReference type="NCBI Taxonomy" id="13715"/>
    <lineage>
        <taxon>Eukaryota</taxon>
        <taxon>Viridiplantae</taxon>
        <taxon>Streptophyta</taxon>
        <taxon>Embryophyta</taxon>
        <taxon>Tracheophyta</taxon>
        <taxon>Spermatophyta</taxon>
        <taxon>Magnoliopsida</taxon>
        <taxon>Trochodendrales</taxon>
        <taxon>Trochodendraceae</taxon>
        <taxon>Tetracentron</taxon>
    </lineage>
</organism>
<comment type="caution">
    <text evidence="3">The sequence shown here is derived from an EMBL/GenBank/DDBJ whole genome shotgun (WGS) entry which is preliminary data.</text>
</comment>
<protein>
    <recommendedName>
        <fullName evidence="2">Retrotransposon gag domain-containing protein</fullName>
    </recommendedName>
</protein>
<feature type="region of interest" description="Disordered" evidence="1">
    <location>
        <begin position="151"/>
        <end position="171"/>
    </location>
</feature>
<accession>A0A835D908</accession>
<feature type="region of interest" description="Disordered" evidence="1">
    <location>
        <begin position="207"/>
        <end position="229"/>
    </location>
</feature>
<evidence type="ECO:0000313" key="3">
    <source>
        <dbReference type="EMBL" id="KAF8391504.1"/>
    </source>
</evidence>
<dbReference type="EMBL" id="JABCRI010000017">
    <property type="protein sequence ID" value="KAF8391504.1"/>
    <property type="molecule type" value="Genomic_DNA"/>
</dbReference>
<dbReference type="OrthoDB" id="5544992at2759"/>
<feature type="compositionally biased region" description="Basic and acidic residues" evidence="1">
    <location>
        <begin position="151"/>
        <end position="164"/>
    </location>
</feature>
<proteinExistence type="predicted"/>
<reference evidence="3 4" key="1">
    <citation type="submission" date="2020-04" db="EMBL/GenBank/DDBJ databases">
        <title>Plant Genome Project.</title>
        <authorList>
            <person name="Zhang R.-G."/>
        </authorList>
    </citation>
    <scope>NUCLEOTIDE SEQUENCE [LARGE SCALE GENOMIC DNA]</scope>
    <source>
        <strain evidence="3">YNK0</strain>
        <tissue evidence="3">Leaf</tissue>
    </source>
</reference>
<gene>
    <name evidence="3" type="ORF">HHK36_023809</name>
</gene>
<sequence>MIYTDIAFDVWTDLDDRFSQSNAPRIFQLQRAISSLTQGQTTVANYFSQLKAYWDELSFYSTIPVCTCSAAKEFSSYQQQERLMQFLMGLNETYSTVCGQLLLMDPLPNINKAYSLILQEEKQREVSVPHTSHTDAAALIARNSSRFHGALLEHSDSHTSSKDTRGRRRPRPTCDHCGFVGHTKDKCYALHSYPPGHRLFNSSPQVPAPHVATPRSTTLTNESVSSAAPTFTPDQYRQLLSLLNKGTPQPEAHLAGNHSCCSTSSPSQSWVIDTGATNHMAHSFSSLHSFTAPTHPSSVNLPNGNLANVTHVGKRDVEEGIISMVAWYYIAKHAEDIDTADQCMSVDEDINLDNIEGGMEASSKQTKALPFSS</sequence>
<dbReference type="Proteomes" id="UP000655225">
    <property type="component" value="Unassembled WGS sequence"/>
</dbReference>